<feature type="compositionally biased region" description="Low complexity" evidence="2">
    <location>
        <begin position="109"/>
        <end position="119"/>
    </location>
</feature>
<feature type="compositionally biased region" description="Low complexity" evidence="2">
    <location>
        <begin position="187"/>
        <end position="206"/>
    </location>
</feature>
<keyword evidence="4" id="KW-1185">Reference proteome</keyword>
<feature type="compositionally biased region" description="Polar residues" evidence="2">
    <location>
        <begin position="172"/>
        <end position="184"/>
    </location>
</feature>
<keyword evidence="1" id="KW-0175">Coiled coil</keyword>
<evidence type="ECO:0000313" key="4">
    <source>
        <dbReference type="Proteomes" id="UP000235672"/>
    </source>
</evidence>
<gene>
    <name evidence="3" type="ORF">NA56DRAFT_731902</name>
</gene>
<dbReference type="STRING" id="1745343.A0A2J6PPH3"/>
<evidence type="ECO:0000256" key="1">
    <source>
        <dbReference type="SAM" id="Coils"/>
    </source>
</evidence>
<accession>A0A2J6PPH3</accession>
<evidence type="ECO:0000256" key="2">
    <source>
        <dbReference type="SAM" id="MobiDB-lite"/>
    </source>
</evidence>
<feature type="region of interest" description="Disordered" evidence="2">
    <location>
        <begin position="410"/>
        <end position="437"/>
    </location>
</feature>
<feature type="compositionally biased region" description="Polar residues" evidence="2">
    <location>
        <begin position="1"/>
        <end position="24"/>
    </location>
</feature>
<feature type="coiled-coil region" evidence="1">
    <location>
        <begin position="316"/>
        <end position="392"/>
    </location>
</feature>
<protein>
    <submittedName>
        <fullName evidence="3">Uncharacterized protein</fullName>
    </submittedName>
</protein>
<dbReference type="Proteomes" id="UP000235672">
    <property type="component" value="Unassembled WGS sequence"/>
</dbReference>
<dbReference type="EMBL" id="KZ613509">
    <property type="protein sequence ID" value="PMD15925.1"/>
    <property type="molecule type" value="Genomic_DNA"/>
</dbReference>
<dbReference type="OrthoDB" id="6159439at2759"/>
<organism evidence="3 4">
    <name type="scientific">Hyaloscypha hepaticicola</name>
    <dbReference type="NCBI Taxonomy" id="2082293"/>
    <lineage>
        <taxon>Eukaryota</taxon>
        <taxon>Fungi</taxon>
        <taxon>Dikarya</taxon>
        <taxon>Ascomycota</taxon>
        <taxon>Pezizomycotina</taxon>
        <taxon>Leotiomycetes</taxon>
        <taxon>Helotiales</taxon>
        <taxon>Hyaloscyphaceae</taxon>
        <taxon>Hyaloscypha</taxon>
    </lineage>
</organism>
<evidence type="ECO:0000313" key="3">
    <source>
        <dbReference type="EMBL" id="PMD15925.1"/>
    </source>
</evidence>
<feature type="compositionally biased region" description="Basic and acidic residues" evidence="2">
    <location>
        <begin position="28"/>
        <end position="54"/>
    </location>
</feature>
<feature type="region of interest" description="Disordered" evidence="2">
    <location>
        <begin position="172"/>
        <end position="206"/>
    </location>
</feature>
<proteinExistence type="predicted"/>
<dbReference type="AlphaFoldDB" id="A0A2J6PPH3"/>
<reference evidence="3 4" key="1">
    <citation type="submission" date="2016-05" db="EMBL/GenBank/DDBJ databases">
        <title>A degradative enzymes factory behind the ericoid mycorrhizal symbiosis.</title>
        <authorList>
            <consortium name="DOE Joint Genome Institute"/>
            <person name="Martino E."/>
            <person name="Morin E."/>
            <person name="Grelet G."/>
            <person name="Kuo A."/>
            <person name="Kohler A."/>
            <person name="Daghino S."/>
            <person name="Barry K."/>
            <person name="Choi C."/>
            <person name="Cichocki N."/>
            <person name="Clum A."/>
            <person name="Copeland A."/>
            <person name="Hainaut M."/>
            <person name="Haridas S."/>
            <person name="Labutti K."/>
            <person name="Lindquist E."/>
            <person name="Lipzen A."/>
            <person name="Khouja H.-R."/>
            <person name="Murat C."/>
            <person name="Ohm R."/>
            <person name="Olson A."/>
            <person name="Spatafora J."/>
            <person name="Veneault-Fourrey C."/>
            <person name="Henrissat B."/>
            <person name="Grigoriev I."/>
            <person name="Martin F."/>
            <person name="Perotto S."/>
        </authorList>
    </citation>
    <scope>NUCLEOTIDE SEQUENCE [LARGE SCALE GENOMIC DNA]</scope>
    <source>
        <strain evidence="3 4">UAMH 7357</strain>
    </source>
</reference>
<feature type="compositionally biased region" description="Basic and acidic residues" evidence="2">
    <location>
        <begin position="417"/>
        <end position="437"/>
    </location>
</feature>
<sequence>MNQSTSTGNDFTSSDNSLPNTTHGTLIHQDRDNNIVIGNERDNAGMERTSRADSDPPPSYSVTTDYRLCPGEGSGNESLRSSNSRLISSHHSDVRPFASHASEHRNFESSANRPSLSSSADANKPRDTKYQTPPYASAPDLLYSKSTSYQAANRNPCEVFKSKAKGYQTCASVSSEPYTRTPTSRLAAPTMASTSSVTTTTSATSARKTKEEIQKLISSSPELRDNIYILLATTVASVEAQQPSDIRAKDAKIEQLQVQLLEALNYGNEKGRRVEELEASLKVATDTGLSQIETLEEIHSKLKSQQETEKNLRRGNMSLSKQMDPLKAENAKLKRQLKDAEKEIGILKEKYDYQGQTLELLTQKARQTERINMRIEDDLTKLERENKLLVLKGEQMSGKLLAVAEQWHGPGLGSRKRQAEEVLDDGERERRFERMTR</sequence>
<name>A0A2J6PPH3_9HELO</name>
<feature type="compositionally biased region" description="Low complexity" evidence="2">
    <location>
        <begin position="75"/>
        <end position="89"/>
    </location>
</feature>
<feature type="region of interest" description="Disordered" evidence="2">
    <location>
        <begin position="1"/>
        <end position="140"/>
    </location>
</feature>